<proteinExistence type="predicted"/>
<accession>A0A5E7DWX5</accession>
<dbReference type="AlphaFoldDB" id="A0A5E7DWX5"/>
<name>A0A5E7DWX5_PSEFL</name>
<reference evidence="1 2" key="1">
    <citation type="submission" date="2019-09" db="EMBL/GenBank/DDBJ databases">
        <authorList>
            <person name="Chandra G."/>
            <person name="Truman W A."/>
        </authorList>
    </citation>
    <scope>NUCLEOTIDE SEQUENCE [LARGE SCALE GENOMIC DNA]</scope>
    <source>
        <strain evidence="1">PS723</strain>
    </source>
</reference>
<evidence type="ECO:0000313" key="2">
    <source>
        <dbReference type="Proteomes" id="UP000379480"/>
    </source>
</evidence>
<sequence>MVSDDGSINIEIIGHYMGKPWEQVLGENYSENLRAAIDACTAEA</sequence>
<dbReference type="RefSeq" id="WP_263596382.1">
    <property type="nucleotide sequence ID" value="NZ_CABVHY010000023.1"/>
</dbReference>
<protein>
    <submittedName>
        <fullName evidence="1">Uncharacterized protein</fullName>
    </submittedName>
</protein>
<evidence type="ECO:0000313" key="1">
    <source>
        <dbReference type="EMBL" id="VVO21511.1"/>
    </source>
</evidence>
<dbReference type="EMBL" id="CABVHY010000023">
    <property type="protein sequence ID" value="VVO21511.1"/>
    <property type="molecule type" value="Genomic_DNA"/>
</dbReference>
<gene>
    <name evidence="1" type="ORF">PS723_04246</name>
</gene>
<organism evidence="1 2">
    <name type="scientific">Pseudomonas fluorescens</name>
    <dbReference type="NCBI Taxonomy" id="294"/>
    <lineage>
        <taxon>Bacteria</taxon>
        <taxon>Pseudomonadati</taxon>
        <taxon>Pseudomonadota</taxon>
        <taxon>Gammaproteobacteria</taxon>
        <taxon>Pseudomonadales</taxon>
        <taxon>Pseudomonadaceae</taxon>
        <taxon>Pseudomonas</taxon>
    </lineage>
</organism>
<dbReference type="Proteomes" id="UP000379480">
    <property type="component" value="Unassembled WGS sequence"/>
</dbReference>